<dbReference type="Pfam" id="PF00753">
    <property type="entry name" value="Lactamase_B"/>
    <property type="match status" value="1"/>
</dbReference>
<name>A0A2K1P162_9BACT</name>
<dbReference type="Proteomes" id="UP000236434">
    <property type="component" value="Unassembled WGS sequence"/>
</dbReference>
<dbReference type="PANTHER" id="PTHR46504:SF2">
    <property type="entry name" value="TRNASE Z TRZ1"/>
    <property type="match status" value="1"/>
</dbReference>
<dbReference type="AlphaFoldDB" id="A0A2K1P162"/>
<accession>A0A2K1P162</accession>
<feature type="domain" description="Metallo-beta-lactamase" evidence="1">
    <location>
        <begin position="20"/>
        <end position="93"/>
    </location>
</feature>
<reference evidence="2 3" key="1">
    <citation type="submission" date="2013-12" db="EMBL/GenBank/DDBJ databases">
        <title>Comparative genomics of Petrotoga isolates.</title>
        <authorList>
            <person name="Nesbo C.L."/>
            <person name="Charchuk R."/>
            <person name="Chow K."/>
        </authorList>
    </citation>
    <scope>NUCLEOTIDE SEQUENCE [LARGE SCALE GENOMIC DNA]</scope>
    <source>
        <strain evidence="2 3">DSM 13574</strain>
    </source>
</reference>
<organism evidence="2 3">
    <name type="scientific">Petrotoga olearia DSM 13574</name>
    <dbReference type="NCBI Taxonomy" id="1122955"/>
    <lineage>
        <taxon>Bacteria</taxon>
        <taxon>Thermotogati</taxon>
        <taxon>Thermotogota</taxon>
        <taxon>Thermotogae</taxon>
        <taxon>Petrotogales</taxon>
        <taxon>Petrotogaceae</taxon>
        <taxon>Petrotoga</taxon>
    </lineage>
</organism>
<evidence type="ECO:0000259" key="1">
    <source>
        <dbReference type="Pfam" id="PF00753"/>
    </source>
</evidence>
<proteinExistence type="predicted"/>
<dbReference type="EMBL" id="AZRL01000012">
    <property type="protein sequence ID" value="PNR96512.1"/>
    <property type="molecule type" value="Genomic_DNA"/>
</dbReference>
<dbReference type="SUPFAM" id="SSF56281">
    <property type="entry name" value="Metallo-hydrolase/oxidoreductase"/>
    <property type="match status" value="1"/>
</dbReference>
<dbReference type="OrthoDB" id="9800940at2"/>
<dbReference type="PANTHER" id="PTHR46504">
    <property type="entry name" value="TRNASE Z TRZ1"/>
    <property type="match status" value="1"/>
</dbReference>
<dbReference type="RefSeq" id="WP_103067015.1">
    <property type="nucleotide sequence ID" value="NZ_AZRL01000012.1"/>
</dbReference>
<gene>
    <name evidence="2" type="ORF">X929_05530</name>
</gene>
<protein>
    <submittedName>
        <fullName evidence="2">Beta-lactamase</fullName>
    </submittedName>
</protein>
<evidence type="ECO:0000313" key="2">
    <source>
        <dbReference type="EMBL" id="PNR96512.1"/>
    </source>
</evidence>
<comment type="caution">
    <text evidence="2">The sequence shown here is derived from an EMBL/GenBank/DDBJ whole genome shotgun (WGS) entry which is preliminary data.</text>
</comment>
<dbReference type="InterPro" id="IPR036866">
    <property type="entry name" value="RibonucZ/Hydroxyglut_hydro"/>
</dbReference>
<dbReference type="Gene3D" id="3.60.15.10">
    <property type="entry name" value="Ribonuclease Z/Hydroxyacylglutathione hydrolase-like"/>
    <property type="match status" value="1"/>
</dbReference>
<sequence>MEFLIRSKALYTTWVFYKPDRILFDAGEGVSAELGNKIYGIEKIILTHSHVDHIAGLWGIINTRNNAMGNRNKKLEIYYPKGSENITEYLNFIGKMNKRLRYEIDFREIMLSDTISLNNKRFIKPFKTRHTPGEVSFGYQILEQRKRVKEAYRELTEPEIKDLIINKKEDILENYIANILTISGDSLPIPPNFAKDCGTLVHECTFFDEKDRKIRNHTSLSELKNLINISKPKRIIIYHVSSRYNSKIKLAKEELNNEFPNIQINIVHPEKVFKI</sequence>
<evidence type="ECO:0000313" key="3">
    <source>
        <dbReference type="Proteomes" id="UP000236434"/>
    </source>
</evidence>
<dbReference type="InterPro" id="IPR001279">
    <property type="entry name" value="Metallo-B-lactamas"/>
</dbReference>